<dbReference type="Proteomes" id="UP000298225">
    <property type="component" value="Unassembled WGS sequence"/>
</dbReference>
<dbReference type="AlphaFoldDB" id="A0A4Y9L0V7"/>
<evidence type="ECO:0000313" key="1">
    <source>
        <dbReference type="EMBL" id="TFV35673.1"/>
    </source>
</evidence>
<name>A0A4Y9L0V7_9BRAD</name>
<comment type="caution">
    <text evidence="1">The sequence shown here is derived from an EMBL/GenBank/DDBJ whole genome shotgun (WGS) entry which is preliminary data.</text>
</comment>
<accession>A0A4Y9L0V7</accession>
<gene>
    <name evidence="1" type="ORF">E4K66_25480</name>
</gene>
<dbReference type="EMBL" id="SPQU01000013">
    <property type="protein sequence ID" value="TFV35673.1"/>
    <property type="molecule type" value="Genomic_DNA"/>
</dbReference>
<evidence type="ECO:0000313" key="2">
    <source>
        <dbReference type="Proteomes" id="UP000298225"/>
    </source>
</evidence>
<dbReference type="RefSeq" id="WP_135170641.1">
    <property type="nucleotide sequence ID" value="NZ_SPQU01000013.1"/>
</dbReference>
<keyword evidence="2" id="KW-1185">Reference proteome</keyword>
<protein>
    <submittedName>
        <fullName evidence="1">Uncharacterized protein</fullName>
    </submittedName>
</protein>
<reference evidence="1 2" key="1">
    <citation type="submission" date="2019-03" db="EMBL/GenBank/DDBJ databases">
        <title>Bradyrhizobium strains diversity isolated from Chamaecrista fasciculata.</title>
        <authorList>
            <person name="Urquiaga M.C.O."/>
            <person name="Hungria M."/>
            <person name="Delamuta J.R.M."/>
        </authorList>
    </citation>
    <scope>NUCLEOTIDE SEQUENCE [LARGE SCALE GENOMIC DNA]</scope>
    <source>
        <strain evidence="1 2">CNPSo 3424</strain>
    </source>
</reference>
<sequence length="75" mass="8502">MRRIIEGANGRVIEVYTVPPNAPIFRYAAEIARRHETNAKQYSYRVQGDSFENTASTAELLTTFATMSGEFDDKQ</sequence>
<organism evidence="1 2">
    <name type="scientific">Bradyrhizobium frederickii</name>
    <dbReference type="NCBI Taxonomy" id="2560054"/>
    <lineage>
        <taxon>Bacteria</taxon>
        <taxon>Pseudomonadati</taxon>
        <taxon>Pseudomonadota</taxon>
        <taxon>Alphaproteobacteria</taxon>
        <taxon>Hyphomicrobiales</taxon>
        <taxon>Nitrobacteraceae</taxon>
        <taxon>Bradyrhizobium</taxon>
    </lineage>
</organism>
<proteinExistence type="predicted"/>